<dbReference type="RefSeq" id="WP_200505234.1">
    <property type="nucleotide sequence ID" value="NZ_JAEHFX010000002.1"/>
</dbReference>
<dbReference type="Proteomes" id="UP000644147">
    <property type="component" value="Unassembled WGS sequence"/>
</dbReference>
<feature type="region of interest" description="Disordered" evidence="2">
    <location>
        <begin position="1"/>
        <end position="24"/>
    </location>
</feature>
<evidence type="ECO:0000256" key="2">
    <source>
        <dbReference type="SAM" id="MobiDB-lite"/>
    </source>
</evidence>
<gene>
    <name evidence="4" type="ORF">I5M27_05795</name>
</gene>
<evidence type="ECO:0000313" key="4">
    <source>
        <dbReference type="EMBL" id="MBK0402489.1"/>
    </source>
</evidence>
<dbReference type="EMBL" id="JAEHFX010000002">
    <property type="protein sequence ID" value="MBK0402489.1"/>
    <property type="molecule type" value="Genomic_DNA"/>
</dbReference>
<dbReference type="Gene3D" id="3.60.21.10">
    <property type="match status" value="1"/>
</dbReference>
<dbReference type="PANTHER" id="PTHR33393:SF11">
    <property type="entry name" value="POLYGLUTAMINE SYNTHESIS ACCESSORY PROTEIN RV0574C-RELATED"/>
    <property type="match status" value="1"/>
</dbReference>
<sequence>MATDQRFTGNAMNRDETPPGFPWQESPVRIFLSGDVMTGRGIDQVLPQHVDPEIYESYVKDARDYVRLAEKKNGRIPQPVSYAYIWGDALEVWRKMAPDLKIMNLETSITNHPEPWPGKPVQYRMHPANVAVFKTAGIDFCTLANNHTLDWNREGLLETLQTLRKAGINFAGAGENALEARKPFIHKTRNSRIIIFAYGSESSGIPGNWVATTTNSGVNLLPDLGEETLGMIKAQVKAIKKSGDVVVFSVHWDTNWGYEIPPNHRKFARQLIDEAEVDLIHGHSSHHPRGIEVYKDKLILYGAGDFINDYEGIGSYEEFRGDLSLMYFPEINPVTGKLISLKMVPMQMRNFRLNRASAADAKWLSSVLDRESEKFGTRVTLQEDHVLTARW</sequence>
<accession>A0ABS1BZD8</accession>
<feature type="compositionally biased region" description="Polar residues" evidence="2">
    <location>
        <begin position="1"/>
        <end position="11"/>
    </location>
</feature>
<comment type="caution">
    <text evidence="4">The sequence shown here is derived from an EMBL/GenBank/DDBJ whole genome shotgun (WGS) entry which is preliminary data.</text>
</comment>
<evidence type="ECO:0000256" key="1">
    <source>
        <dbReference type="ARBA" id="ARBA00005662"/>
    </source>
</evidence>
<keyword evidence="5" id="KW-1185">Reference proteome</keyword>
<proteinExistence type="inferred from homology"/>
<dbReference type="SMART" id="SM00854">
    <property type="entry name" value="PGA_cap"/>
    <property type="match status" value="1"/>
</dbReference>
<protein>
    <submittedName>
        <fullName evidence="4">CapA family protein</fullName>
    </submittedName>
</protein>
<reference evidence="4 5" key="1">
    <citation type="submission" date="2020-12" db="EMBL/GenBank/DDBJ databases">
        <title>Bacterial novel species Adhaeribacter sp. BT258 isolated from soil.</title>
        <authorList>
            <person name="Jung H.-Y."/>
        </authorList>
    </citation>
    <scope>NUCLEOTIDE SEQUENCE [LARGE SCALE GENOMIC DNA]</scope>
    <source>
        <strain evidence="4 5">BT258</strain>
    </source>
</reference>
<feature type="domain" description="Capsule synthesis protein CapA" evidence="3">
    <location>
        <begin position="29"/>
        <end position="310"/>
    </location>
</feature>
<dbReference type="InterPro" id="IPR029052">
    <property type="entry name" value="Metallo-depent_PP-like"/>
</dbReference>
<dbReference type="SUPFAM" id="SSF56300">
    <property type="entry name" value="Metallo-dependent phosphatases"/>
    <property type="match status" value="1"/>
</dbReference>
<name>A0ABS1BZD8_9BACT</name>
<evidence type="ECO:0000313" key="5">
    <source>
        <dbReference type="Proteomes" id="UP000644147"/>
    </source>
</evidence>
<evidence type="ECO:0000259" key="3">
    <source>
        <dbReference type="SMART" id="SM00854"/>
    </source>
</evidence>
<dbReference type="InterPro" id="IPR019079">
    <property type="entry name" value="Capsule_synth_CapA"/>
</dbReference>
<comment type="similarity">
    <text evidence="1">Belongs to the CapA family.</text>
</comment>
<dbReference type="Pfam" id="PF09587">
    <property type="entry name" value="PGA_cap"/>
    <property type="match status" value="1"/>
</dbReference>
<dbReference type="InterPro" id="IPR052169">
    <property type="entry name" value="CW_Biosynth-Accessory"/>
</dbReference>
<organism evidence="4 5">
    <name type="scientific">Adhaeribacter terrigena</name>
    <dbReference type="NCBI Taxonomy" id="2793070"/>
    <lineage>
        <taxon>Bacteria</taxon>
        <taxon>Pseudomonadati</taxon>
        <taxon>Bacteroidota</taxon>
        <taxon>Cytophagia</taxon>
        <taxon>Cytophagales</taxon>
        <taxon>Hymenobacteraceae</taxon>
        <taxon>Adhaeribacter</taxon>
    </lineage>
</organism>
<dbReference type="CDD" id="cd07381">
    <property type="entry name" value="MPP_CapA"/>
    <property type="match status" value="1"/>
</dbReference>
<dbReference type="PANTHER" id="PTHR33393">
    <property type="entry name" value="POLYGLUTAMINE SYNTHESIS ACCESSORY PROTEIN RV0574C-RELATED"/>
    <property type="match status" value="1"/>
</dbReference>